<dbReference type="GO" id="GO:0052689">
    <property type="term" value="F:carboxylic ester hydrolase activity"/>
    <property type="evidence" value="ECO:0007669"/>
    <property type="project" value="TreeGrafter"/>
</dbReference>
<gene>
    <name evidence="3" type="ORF">CUMW_282000</name>
</gene>
<comment type="caution">
    <text evidence="3">The sequence shown here is derived from an EMBL/GenBank/DDBJ whole genome shotgun (WGS) entry which is preliminary data.</text>
</comment>
<dbReference type="InterPro" id="IPR029058">
    <property type="entry name" value="AB_hydrolase_fold"/>
</dbReference>
<dbReference type="SUPFAM" id="SSF53474">
    <property type="entry name" value="alpha/beta-Hydrolases"/>
    <property type="match status" value="1"/>
</dbReference>
<protein>
    <recommendedName>
        <fullName evidence="2">Alpha/beta hydrolase fold-3 domain-containing protein</fullName>
    </recommendedName>
</protein>
<evidence type="ECO:0000313" key="4">
    <source>
        <dbReference type="Proteomes" id="UP000236630"/>
    </source>
</evidence>
<dbReference type="AlphaFoldDB" id="A0A2H5N040"/>
<evidence type="ECO:0000256" key="1">
    <source>
        <dbReference type="ARBA" id="ARBA00010515"/>
    </source>
</evidence>
<dbReference type="InterPro" id="IPR050466">
    <property type="entry name" value="Carboxylest/Gibb_receptor"/>
</dbReference>
<dbReference type="PANTHER" id="PTHR23024">
    <property type="entry name" value="ARYLACETAMIDE DEACETYLASE"/>
    <property type="match status" value="1"/>
</dbReference>
<dbReference type="Proteomes" id="UP000236630">
    <property type="component" value="Unassembled WGS sequence"/>
</dbReference>
<name>A0A2H5N040_CITUN</name>
<proteinExistence type="inferred from homology"/>
<reference evidence="3 4" key="1">
    <citation type="journal article" date="2017" name="Front. Genet.">
        <title>Draft sequencing of the heterozygous diploid genome of Satsuma (Citrus unshiu Marc.) using a hybrid assembly approach.</title>
        <authorList>
            <person name="Shimizu T."/>
            <person name="Tanizawa Y."/>
            <person name="Mochizuki T."/>
            <person name="Nagasaki H."/>
            <person name="Yoshioka T."/>
            <person name="Toyoda A."/>
            <person name="Fujiyama A."/>
            <person name="Kaminuma E."/>
            <person name="Nakamura Y."/>
        </authorList>
    </citation>
    <scope>NUCLEOTIDE SEQUENCE [LARGE SCALE GENOMIC DNA]</scope>
    <source>
        <strain evidence="4">cv. Miyagawa wase</strain>
    </source>
</reference>
<dbReference type="InterPro" id="IPR013094">
    <property type="entry name" value="AB_hydrolase_3"/>
</dbReference>
<dbReference type="Gene3D" id="3.40.50.1820">
    <property type="entry name" value="alpha/beta hydrolase"/>
    <property type="match status" value="1"/>
</dbReference>
<sequence>MSTNSKTSPNLPRKAWLSISTFSLAMHICFRRNMTVNRFLFNLCDRKSSPSTKNGVTSFDVSVDPTRDLWFRLYTPTNTTATNLPVIVYFHGGGFAILAANSKVFDDACRRLAVEVPAVVISVNYRRSPEHRCPSQYEDGIDALKFIDSSFTDIENFPACADIKQCFLAGDSAGGNLAHNVAVLADGCNFSRLRLNGLIAIQPFFGGEERTESEMRFQRDPVVGLKLTDWMWKAFLPEGSNRDHPAANVFGPNAADISDVNLPPTIIFIGGFDPLQDGGKRYCEGLKKCGKDAHLIEYPNAVHCFCLFPEVPECSLFLKEVKDFICSQAAK</sequence>
<keyword evidence="4" id="KW-1185">Reference proteome</keyword>
<evidence type="ECO:0000259" key="2">
    <source>
        <dbReference type="Pfam" id="PF07859"/>
    </source>
</evidence>
<dbReference type="Pfam" id="PF07859">
    <property type="entry name" value="Abhydrolase_3"/>
    <property type="match status" value="1"/>
</dbReference>
<organism evidence="3 4">
    <name type="scientific">Citrus unshiu</name>
    <name type="common">Satsuma mandarin</name>
    <name type="synonym">Citrus nobilis var. unshiu</name>
    <dbReference type="NCBI Taxonomy" id="55188"/>
    <lineage>
        <taxon>Eukaryota</taxon>
        <taxon>Viridiplantae</taxon>
        <taxon>Streptophyta</taxon>
        <taxon>Embryophyta</taxon>
        <taxon>Tracheophyta</taxon>
        <taxon>Spermatophyta</taxon>
        <taxon>Magnoliopsida</taxon>
        <taxon>eudicotyledons</taxon>
        <taxon>Gunneridae</taxon>
        <taxon>Pentapetalae</taxon>
        <taxon>rosids</taxon>
        <taxon>malvids</taxon>
        <taxon>Sapindales</taxon>
        <taxon>Rutaceae</taxon>
        <taxon>Aurantioideae</taxon>
        <taxon>Citrus</taxon>
    </lineage>
</organism>
<feature type="domain" description="Alpha/beta hydrolase fold-3" evidence="2">
    <location>
        <begin position="87"/>
        <end position="306"/>
    </location>
</feature>
<evidence type="ECO:0000313" key="3">
    <source>
        <dbReference type="EMBL" id="GAY33589.1"/>
    </source>
</evidence>
<dbReference type="GO" id="GO:0009860">
    <property type="term" value="P:pollen tube growth"/>
    <property type="evidence" value="ECO:0007669"/>
    <property type="project" value="TreeGrafter"/>
</dbReference>
<dbReference type="PANTHER" id="PTHR23024:SF24">
    <property type="entry name" value="ALPHA_BETA HYDROLASE FOLD-3 DOMAIN-CONTAINING PROTEIN"/>
    <property type="match status" value="1"/>
</dbReference>
<dbReference type="STRING" id="55188.A0A2H5N040"/>
<dbReference type="EMBL" id="BDQV01003050">
    <property type="protein sequence ID" value="GAY33589.1"/>
    <property type="molecule type" value="Genomic_DNA"/>
</dbReference>
<comment type="similarity">
    <text evidence="1">Belongs to the 'GDXG' lipolytic enzyme family.</text>
</comment>
<accession>A0A2H5N040</accession>